<reference evidence="3" key="1">
    <citation type="submission" date="2022-11" db="UniProtKB">
        <authorList>
            <consortium name="WormBaseParasite"/>
        </authorList>
    </citation>
    <scope>IDENTIFICATION</scope>
</reference>
<feature type="coiled-coil region" evidence="1">
    <location>
        <begin position="72"/>
        <end position="229"/>
    </location>
</feature>
<organism evidence="2 3">
    <name type="scientific">Romanomermis culicivorax</name>
    <name type="common">Nematode worm</name>
    <dbReference type="NCBI Taxonomy" id="13658"/>
    <lineage>
        <taxon>Eukaryota</taxon>
        <taxon>Metazoa</taxon>
        <taxon>Ecdysozoa</taxon>
        <taxon>Nematoda</taxon>
        <taxon>Enoplea</taxon>
        <taxon>Dorylaimia</taxon>
        <taxon>Mermithida</taxon>
        <taxon>Mermithoidea</taxon>
        <taxon>Mermithidae</taxon>
        <taxon>Romanomermis</taxon>
    </lineage>
</organism>
<sequence>MSDLTARLTLQRCQLERKLENALHELCVLQKKVHITTRNMEVQVLPDCLDKSVLCYVRLVDKDTEILEDDLYDETKEQLIILQGELQVTRRQVEVLQEKLILHNKLQQQFSDLDQEMSTLKSKYDELERTYLETEQQRLLDKIDFDAKCQSLFEQNERMATEEEDKYHQLETEFDNVRQEMEQVINQYELKRAEMKLRLETLESENEDKRKLENDIALLQQTIDSLEMGFEREKAALLKKERDLEHSRQDILSKNPKLHSSSMKESQSIVELQRKIQELAATGKEMVETDIISDQTSTVYSGSVDNVPILAYSKFPETLPYCEENTSGHSESVSLCKNVFTICDKEKPDSGGLVQSIKAQTHLLQNLRAELKQEQNKSRNAKASLYERIQKLAKENQSGFLSSKSVSHQSLKEAFENSLLEKEKDQESIEALLSSSQYPSVRDTVLDMKARILYLLHENQKLNTDMKSLKRSILSFINRRELTRLSTNSLQKTNSNESGASYATANASNDVDKNILSLPPIDQENNFITISCQDLRSIKEDLEKMVVSFDLNNIDRNAFTDKKTCVEDGFLIKWLKNELGREKCELDVLIKWYEMDKNQLELELTDAKLRLQWTECERQLLRKKLDSTTRDARDLALELTFYKEEDALRPFGSVDNVPTMKKCFSEGHLAVNLTVQSRIHDISLIVFGVDFGKKIEKM</sequence>
<keyword evidence="1" id="KW-0175">Coiled coil</keyword>
<protein>
    <submittedName>
        <fullName evidence="3">Uncharacterized protein</fullName>
    </submittedName>
</protein>
<keyword evidence="2" id="KW-1185">Reference proteome</keyword>
<accession>A0A915IBN4</accession>
<dbReference type="AlphaFoldDB" id="A0A915IBN4"/>
<dbReference type="Proteomes" id="UP000887565">
    <property type="component" value="Unplaced"/>
</dbReference>
<evidence type="ECO:0000256" key="1">
    <source>
        <dbReference type="SAM" id="Coils"/>
    </source>
</evidence>
<evidence type="ECO:0000313" key="3">
    <source>
        <dbReference type="WBParaSite" id="nRc.2.0.1.t11302-RA"/>
    </source>
</evidence>
<proteinExistence type="predicted"/>
<name>A0A915IBN4_ROMCU</name>
<dbReference type="WBParaSite" id="nRc.2.0.1.t11302-RA">
    <property type="protein sequence ID" value="nRc.2.0.1.t11302-RA"/>
    <property type="gene ID" value="nRc.2.0.1.g11302"/>
</dbReference>
<feature type="coiled-coil region" evidence="1">
    <location>
        <begin position="354"/>
        <end position="384"/>
    </location>
</feature>
<feature type="coiled-coil region" evidence="1">
    <location>
        <begin position="590"/>
        <end position="617"/>
    </location>
</feature>
<evidence type="ECO:0000313" key="2">
    <source>
        <dbReference type="Proteomes" id="UP000887565"/>
    </source>
</evidence>